<dbReference type="Gene3D" id="3.50.30.30">
    <property type="match status" value="1"/>
</dbReference>
<reference evidence="2" key="1">
    <citation type="journal article" date="2022" name="Syst. Appl. Microbiol.">
        <title>Natronocalculus amylovorans gen. nov., sp. nov., and Natranaeroarchaeum aerophilus sp. nov., dominant culturable amylolytic natronoarchaea from hypersaline soda lakes in southwestern Siberia.</title>
        <authorList>
            <person name="Sorokin D.Y."/>
            <person name="Elcheninov A.G."/>
            <person name="Khizhniak T.V."/>
            <person name="Koenen M."/>
            <person name="Bale N.J."/>
            <person name="Damste J.S.S."/>
            <person name="Kublanov I.V."/>
        </authorList>
    </citation>
    <scope>NUCLEOTIDE SEQUENCE</scope>
    <source>
        <strain evidence="2">AArc-St2</strain>
    </source>
</reference>
<dbReference type="InterPro" id="IPR046450">
    <property type="entry name" value="PA_dom_sf"/>
</dbReference>
<feature type="domain" description="Peptidase M28" evidence="1">
    <location>
        <begin position="238"/>
        <end position="430"/>
    </location>
</feature>
<dbReference type="Pfam" id="PF04389">
    <property type="entry name" value="Peptidase_M28"/>
    <property type="match status" value="1"/>
</dbReference>
<reference evidence="2" key="2">
    <citation type="submission" date="2022-02" db="EMBL/GenBank/DDBJ databases">
        <authorList>
            <person name="Elcheninov A.G."/>
            <person name="Sorokin D.Y."/>
            <person name="Kublanov I.V."/>
        </authorList>
    </citation>
    <scope>NUCLEOTIDE SEQUENCE</scope>
    <source>
        <strain evidence="2">AArc-St2</strain>
    </source>
</reference>
<dbReference type="AlphaFoldDB" id="A0AAE3FZH4"/>
<dbReference type="PANTHER" id="PTHR10404:SF46">
    <property type="entry name" value="VACUOLAR PROTEIN SORTING-ASSOCIATED PROTEIN 70"/>
    <property type="match status" value="1"/>
</dbReference>
<dbReference type="InterPro" id="IPR039373">
    <property type="entry name" value="Peptidase_M28B"/>
</dbReference>
<dbReference type="InterPro" id="IPR007484">
    <property type="entry name" value="Peptidase_M28"/>
</dbReference>
<dbReference type="Proteomes" id="UP001203207">
    <property type="component" value="Unassembled WGS sequence"/>
</dbReference>
<dbReference type="RefSeq" id="WP_250585716.1">
    <property type="nucleotide sequence ID" value="NZ_JAKRVX010000008.1"/>
</dbReference>
<keyword evidence="3" id="KW-1185">Reference proteome</keyword>
<evidence type="ECO:0000259" key="1">
    <source>
        <dbReference type="Pfam" id="PF04389"/>
    </source>
</evidence>
<accession>A0AAE3FZH4</accession>
<proteinExistence type="predicted"/>
<comment type="caution">
    <text evidence="2">The sequence shown here is derived from an EMBL/GenBank/DDBJ whole genome shotgun (WGS) entry which is preliminary data.</text>
</comment>
<organism evidence="2 3">
    <name type="scientific">Natronocalculus amylovorans</name>
    <dbReference type="NCBI Taxonomy" id="2917812"/>
    <lineage>
        <taxon>Archaea</taxon>
        <taxon>Methanobacteriati</taxon>
        <taxon>Methanobacteriota</taxon>
        <taxon>Stenosarchaea group</taxon>
        <taxon>Halobacteria</taxon>
        <taxon>Halobacteriales</taxon>
        <taxon>Haloferacaceae</taxon>
        <taxon>Natronocalculus</taxon>
    </lineage>
</organism>
<sequence length="592" mass="65072">MSEQTPRSIEPDITSSLLSSVSITEPWALLERFSELARVSGSDEEVEAAEYIVERLTDLDIPFTRYDPELYISQPLRGAIRTVDRPFEPGPVKTISFSASGTVSGEVVYVGEAGADLLSDEDSTPGEPFSHVEDLTGKIALTSAGFLSIEATRALERKGAAAVITIHPHKREPHDGIATPIWGGAPTLDQVDELPSVPIITVNNPDGEVLIGWATEDRPFTVEVETELNTGWMKCPLVVAEIEGGETDTDEFVLLHGHYDSWYVGITDNATGDAGLLECARIFSNHADRLKRNLRVAWWPGHSTGRYAGSTWYADTFALELAEHCVAQVNMDSPGAKGATEYTDMSCWTPDAHNVIAASIEEVTEAPYTERFPFRAGDYSFDNLGLTGMFMLSSNIPADEREAKGYHTVGGCGGNSDAWHVSTDSLDKAGKDELVRDIRVYALSILRVLNADILPFDQQRYLGRIKETVETYNEIAGDQFDFSPTIDAIESVEPKLATFTEQVERGEIPTDNANNVLLQLARIYNRIYLVRDGQFEQDPAIGRDPIPAFAPVENYEIASDDEAKFLTIQLTRAQNGICGQLRTAEKLLTEAN</sequence>
<protein>
    <submittedName>
        <fullName evidence="2">M28 family peptidase</fullName>
    </submittedName>
</protein>
<evidence type="ECO:0000313" key="3">
    <source>
        <dbReference type="Proteomes" id="UP001203207"/>
    </source>
</evidence>
<name>A0AAE3FZH4_9EURY</name>
<dbReference type="Gene3D" id="3.40.630.10">
    <property type="entry name" value="Zn peptidases"/>
    <property type="match status" value="1"/>
</dbReference>
<gene>
    <name evidence="2" type="ORF">AArcSt2_14820</name>
</gene>
<dbReference type="EMBL" id="JAKRVX010000008">
    <property type="protein sequence ID" value="MCL9818212.1"/>
    <property type="molecule type" value="Genomic_DNA"/>
</dbReference>
<dbReference type="SUPFAM" id="SSF52025">
    <property type="entry name" value="PA domain"/>
    <property type="match status" value="1"/>
</dbReference>
<dbReference type="PANTHER" id="PTHR10404">
    <property type="entry name" value="N-ACETYLATED-ALPHA-LINKED ACIDIC DIPEPTIDASE"/>
    <property type="match status" value="1"/>
</dbReference>
<evidence type="ECO:0000313" key="2">
    <source>
        <dbReference type="EMBL" id="MCL9818212.1"/>
    </source>
</evidence>
<dbReference type="SUPFAM" id="SSF53187">
    <property type="entry name" value="Zn-dependent exopeptidases"/>
    <property type="match status" value="1"/>
</dbReference>